<dbReference type="Proteomes" id="UP000676409">
    <property type="component" value="Chromosome"/>
</dbReference>
<dbReference type="GO" id="GO:0016491">
    <property type="term" value="F:oxidoreductase activity"/>
    <property type="evidence" value="ECO:0007669"/>
    <property type="project" value="InterPro"/>
</dbReference>
<dbReference type="InterPro" id="IPR052711">
    <property type="entry name" value="Zinc_ADH-like"/>
</dbReference>
<dbReference type="Gene3D" id="3.90.180.10">
    <property type="entry name" value="Medium-chain alcohol dehydrogenases, catalytic domain"/>
    <property type="match status" value="1"/>
</dbReference>
<organism evidence="2 3">
    <name type="scientific">Phenylobacterium montanum</name>
    <dbReference type="NCBI Taxonomy" id="2823693"/>
    <lineage>
        <taxon>Bacteria</taxon>
        <taxon>Pseudomonadati</taxon>
        <taxon>Pseudomonadota</taxon>
        <taxon>Alphaproteobacteria</taxon>
        <taxon>Caulobacterales</taxon>
        <taxon>Caulobacteraceae</taxon>
        <taxon>Phenylobacterium</taxon>
    </lineage>
</organism>
<dbReference type="InterPro" id="IPR011032">
    <property type="entry name" value="GroES-like_sf"/>
</dbReference>
<feature type="domain" description="Enoyl reductase (ER)" evidence="1">
    <location>
        <begin position="10"/>
        <end position="331"/>
    </location>
</feature>
<dbReference type="CDD" id="cd08276">
    <property type="entry name" value="MDR7"/>
    <property type="match status" value="1"/>
</dbReference>
<dbReference type="RefSeq" id="WP_211939793.1">
    <property type="nucleotide sequence ID" value="NZ_CP073078.1"/>
</dbReference>
<dbReference type="InterPro" id="IPR013149">
    <property type="entry name" value="ADH-like_C"/>
</dbReference>
<dbReference type="InterPro" id="IPR020843">
    <property type="entry name" value="ER"/>
</dbReference>
<evidence type="ECO:0000259" key="1">
    <source>
        <dbReference type="SMART" id="SM00829"/>
    </source>
</evidence>
<accession>A0A975G490</accession>
<dbReference type="InterPro" id="IPR013154">
    <property type="entry name" value="ADH-like_N"/>
</dbReference>
<proteinExistence type="predicted"/>
<gene>
    <name evidence="2" type="ORF">KCG34_07685</name>
</gene>
<dbReference type="SMART" id="SM00829">
    <property type="entry name" value="PKS_ER"/>
    <property type="match status" value="1"/>
</dbReference>
<dbReference type="PANTHER" id="PTHR45033:SF2">
    <property type="entry name" value="ZINC-TYPE ALCOHOL DEHYDROGENASE-LIKE PROTEIN C1773.06C"/>
    <property type="match status" value="1"/>
</dbReference>
<evidence type="ECO:0000313" key="2">
    <source>
        <dbReference type="EMBL" id="QUD89741.1"/>
    </source>
</evidence>
<dbReference type="SUPFAM" id="SSF51735">
    <property type="entry name" value="NAD(P)-binding Rossmann-fold domains"/>
    <property type="match status" value="1"/>
</dbReference>
<sequence length="333" mass="34649">MKVAALKAPGGLDKIVIEERPDPRPGPGEVLVRVRASSLNFHDYAVVAGIIKTPDGRIPMSDGAGEVVEVGAGVSVFKPGDKVLSTFFPHWEAGLPAVERMAAVPGDGADGFAAELVAMPAEAFTRQPEGWSFAEAATLPCAALTAWRALVVEARIKPGDVVLTQGTGGVSIFALQLAKAMGARVVATSSSAEKLARLKALGADHLINYKEEPEWGRAAAAWSKGGVDAVVEIGGAGTMSQSITAARLGGHISLIGVLAGWAGEISTATVMAKNITIKGVTVGSKQEQREMIAAVEATGIRPVIDRSFPLEGIAAAFEHQIAQRHFGKICLEF</sequence>
<dbReference type="KEGG" id="caul:KCG34_07685"/>
<dbReference type="EMBL" id="CP073078">
    <property type="protein sequence ID" value="QUD89741.1"/>
    <property type="molecule type" value="Genomic_DNA"/>
</dbReference>
<dbReference type="Gene3D" id="3.40.50.720">
    <property type="entry name" value="NAD(P)-binding Rossmann-like Domain"/>
    <property type="match status" value="1"/>
</dbReference>
<dbReference type="Pfam" id="PF08240">
    <property type="entry name" value="ADH_N"/>
    <property type="match status" value="1"/>
</dbReference>
<evidence type="ECO:0000313" key="3">
    <source>
        <dbReference type="Proteomes" id="UP000676409"/>
    </source>
</evidence>
<dbReference type="InterPro" id="IPR036291">
    <property type="entry name" value="NAD(P)-bd_dom_sf"/>
</dbReference>
<reference evidence="2" key="1">
    <citation type="submission" date="2021-04" db="EMBL/GenBank/DDBJ databases">
        <title>The complete genome sequence of Caulobacter sp. S6.</title>
        <authorList>
            <person name="Tang Y."/>
            <person name="Ouyang W."/>
            <person name="Liu Q."/>
            <person name="Huang B."/>
            <person name="Guo Z."/>
            <person name="Lei P."/>
        </authorList>
    </citation>
    <scope>NUCLEOTIDE SEQUENCE</scope>
    <source>
        <strain evidence="2">S6</strain>
    </source>
</reference>
<dbReference type="SUPFAM" id="SSF50129">
    <property type="entry name" value="GroES-like"/>
    <property type="match status" value="1"/>
</dbReference>
<name>A0A975G490_9CAUL</name>
<protein>
    <submittedName>
        <fullName evidence="2">NAD(P)-dependent alcohol dehydrogenase</fullName>
    </submittedName>
</protein>
<dbReference type="PANTHER" id="PTHR45033">
    <property type="match status" value="1"/>
</dbReference>
<keyword evidence="3" id="KW-1185">Reference proteome</keyword>
<dbReference type="AlphaFoldDB" id="A0A975G490"/>
<dbReference type="Pfam" id="PF00107">
    <property type="entry name" value="ADH_zinc_N"/>
    <property type="match status" value="1"/>
</dbReference>